<reference evidence="1 2" key="3">
    <citation type="submission" date="2019-09" db="EMBL/GenBank/DDBJ databases">
        <title>Taxonomic note: a critical rebuttal of the proposed division of the genus Arcobacter into six genera, emended descriptions of Arcobacter anaerophilus and the genus Arcobacter, and an assessment of genus-level boundaries for Epsilonproteobacteria using in silico genomic comparator tools.</title>
        <authorList>
            <person name="On S.L.W."/>
            <person name="Miller W.G."/>
            <person name="Biggs P."/>
            <person name="Cornelius A."/>
            <person name="Vandamme P."/>
        </authorList>
    </citation>
    <scope>NUCLEOTIDE SEQUENCE [LARGE SCALE GENOMIC DNA]</scope>
    <source>
        <strain evidence="1 2">LMG 26638</strain>
    </source>
</reference>
<evidence type="ECO:0000313" key="2">
    <source>
        <dbReference type="Proteomes" id="UP000322726"/>
    </source>
</evidence>
<organism evidence="1 2">
    <name type="scientific">Malaciobacter pacificus</name>
    <dbReference type="NCBI Taxonomy" id="1080223"/>
    <lineage>
        <taxon>Bacteria</taxon>
        <taxon>Pseudomonadati</taxon>
        <taxon>Campylobacterota</taxon>
        <taxon>Epsilonproteobacteria</taxon>
        <taxon>Campylobacterales</taxon>
        <taxon>Arcobacteraceae</taxon>
        <taxon>Malaciobacter</taxon>
    </lineage>
</organism>
<reference evidence="1 2" key="2">
    <citation type="submission" date="2019-09" db="EMBL/GenBank/DDBJ databases">
        <title>Complete genome sequencing of four Arcobacter species reveals a diverse suite of mobile elements.</title>
        <authorList>
            <person name="Miller W.G."/>
            <person name="Yee E."/>
            <person name="Bono J.L."/>
        </authorList>
    </citation>
    <scope>NUCLEOTIDE SEQUENCE [LARGE SCALE GENOMIC DNA]</scope>
    <source>
        <strain evidence="1 2">LMG 26638</strain>
    </source>
</reference>
<reference evidence="2" key="1">
    <citation type="submission" date="2019-09" db="EMBL/GenBank/DDBJ databases">
        <title>Complete genome sequencing of four Arcobacter species reveals a diverse suite of mobile elements.</title>
        <authorList>
            <person name="On S.L.W."/>
            <person name="Miller W.G."/>
            <person name="Biggs P."/>
            <person name="Cornelius A."/>
            <person name="Vandamme P."/>
        </authorList>
    </citation>
    <scope>NUCLEOTIDE SEQUENCE [LARGE SCALE GENOMIC DNA]</scope>
    <source>
        <strain evidence="2">LMG 26638</strain>
    </source>
</reference>
<evidence type="ECO:0000313" key="1">
    <source>
        <dbReference type="EMBL" id="QEP34886.1"/>
    </source>
</evidence>
<proteinExistence type="predicted"/>
<sequence>MQLDFNSIFWKTWGVNHRVYTFEDVYRIKNKDTNKEKKKFFKFKNSQNMRDDDFIELLYKEANIFYLLFDNLFYKVENDISLEFIKELNNITFTYRFLDIFEIQNIEKTVNIFSFQIAYILENISKLGINISLFEESLKTNSFKPYILNYGKISNKNQNGIAHDLHTTFYNLSEVMSANYHSDMKDIDQTKVFVNNLIKWNKGSLPEFFKIIVMNVVFFSKKQKYEQRSQLILMLILRALLHIKREFNIDEEIEDQFLEKLENFRKIIKEKIDNKDFEKLNKFKLKYCIDFKKVLSEQNNSDSFDLNILFKYTVPFFSDIDKVNIEDDLLNKMIKYFKKYKVALLE</sequence>
<gene>
    <name evidence="1" type="ORF">APAC_1805</name>
</gene>
<keyword evidence="2" id="KW-1185">Reference proteome</keyword>
<accession>A0A5C2HCP3</accession>
<protein>
    <submittedName>
        <fullName evidence="1">Uncharacterized protein</fullName>
    </submittedName>
</protein>
<dbReference type="EMBL" id="CP035928">
    <property type="protein sequence ID" value="QEP34886.1"/>
    <property type="molecule type" value="Genomic_DNA"/>
</dbReference>
<dbReference type="KEGG" id="apai:APAC_1805"/>
<name>A0A5C2HCP3_9BACT</name>
<dbReference type="RefSeq" id="WP_130233802.1">
    <property type="nucleotide sequence ID" value="NZ_BMEF01000036.1"/>
</dbReference>
<dbReference type="AlphaFoldDB" id="A0A5C2HCP3"/>
<dbReference type="OrthoDB" id="9986226at2"/>
<dbReference type="Proteomes" id="UP000322726">
    <property type="component" value="Chromosome"/>
</dbReference>